<dbReference type="AlphaFoldDB" id="A0A511KDS2"/>
<sequence length="480" mass="52461">MTKGLKSKGKLAQALAKQQHAASQRQQEARSRQAEEDRAKAIKAKMAAGERGAKGTKKRRLSEEGSQARVGGEGEDADSKGNNFVQQNRRRIGVQPFRRGERILLVGEGNFSFSHSLLLPYSTASASSSSLPTPQPFITPSLLLCTSYDSLPTASQKYPDLDSHVSALREAGATVLFGIDATKLDDHKEVKEFCGMSGKGKGKEREDDGNRAGFDKIVFNFPHVGQGITDQTRNIRANQTLLLDFYRSASLLLRSGTARAPGLSRAVQRALDKDADGAGAVEDGFDEDEQEELRMILESASATTGEEATSVIPIPPPPTTRGTILLTLRTNAPYSSWLPAQLATKGPLLAPSIFPSHTPKTRLANQPTYQTVRSWEFDPDEWEGYEHRRTRGWEEGKSAGANEDLRLSARERLEKKKGTLGGEGREKEGKGQMRTWEFELVTREDRRRERDASAKGRGRNGASGAGGQKRNAGGDPDLSE</sequence>
<name>A0A511KDS2_RHOTO</name>
<feature type="region of interest" description="Disordered" evidence="1">
    <location>
        <begin position="396"/>
        <end position="480"/>
    </location>
</feature>
<feature type="region of interest" description="Disordered" evidence="1">
    <location>
        <begin position="1"/>
        <end position="81"/>
    </location>
</feature>
<organism evidence="3 4">
    <name type="scientific">Rhodotorula toruloides</name>
    <name type="common">Yeast</name>
    <name type="synonym">Rhodosporidium toruloides</name>
    <dbReference type="NCBI Taxonomy" id="5286"/>
    <lineage>
        <taxon>Eukaryota</taxon>
        <taxon>Fungi</taxon>
        <taxon>Dikarya</taxon>
        <taxon>Basidiomycota</taxon>
        <taxon>Pucciniomycotina</taxon>
        <taxon>Microbotryomycetes</taxon>
        <taxon>Sporidiobolales</taxon>
        <taxon>Sporidiobolaceae</taxon>
        <taxon>Rhodotorula</taxon>
    </lineage>
</organism>
<dbReference type="GO" id="GO:0070042">
    <property type="term" value="F:rRNA (uridine-N3-)-methyltransferase activity"/>
    <property type="evidence" value="ECO:0007669"/>
    <property type="project" value="InterPro"/>
</dbReference>
<dbReference type="Proteomes" id="UP000321518">
    <property type="component" value="Unassembled WGS sequence"/>
</dbReference>
<feature type="compositionally biased region" description="Basic and acidic residues" evidence="1">
    <location>
        <begin position="27"/>
        <end position="40"/>
    </location>
</feature>
<dbReference type="OrthoDB" id="273345at2759"/>
<accession>A0A511KDS2</accession>
<evidence type="ECO:0000259" key="2">
    <source>
        <dbReference type="Pfam" id="PF10354"/>
    </source>
</evidence>
<dbReference type="GO" id="GO:0070475">
    <property type="term" value="P:rRNA base methylation"/>
    <property type="evidence" value="ECO:0007669"/>
    <property type="project" value="InterPro"/>
</dbReference>
<gene>
    <name evidence="3" type="ORF">Rt10032_c04g2142</name>
</gene>
<evidence type="ECO:0000313" key="3">
    <source>
        <dbReference type="EMBL" id="GEM08125.1"/>
    </source>
</evidence>
<feature type="compositionally biased region" description="Basic and acidic residues" evidence="1">
    <location>
        <begin position="396"/>
        <end position="454"/>
    </location>
</feature>
<dbReference type="PANTHER" id="PTHR11538">
    <property type="entry name" value="PHENYLALANYL-TRNA SYNTHETASE"/>
    <property type="match status" value="1"/>
</dbReference>
<dbReference type="GO" id="GO:0005737">
    <property type="term" value="C:cytoplasm"/>
    <property type="evidence" value="ECO:0007669"/>
    <property type="project" value="TreeGrafter"/>
</dbReference>
<feature type="domain" description="25S rRNA (uridine-N(3))-methyltransferase BMT5-like" evidence="2">
    <location>
        <begin position="104"/>
        <end position="389"/>
    </location>
</feature>
<evidence type="ECO:0000256" key="1">
    <source>
        <dbReference type="SAM" id="MobiDB-lite"/>
    </source>
</evidence>
<dbReference type="InterPro" id="IPR019446">
    <property type="entry name" value="BMT5-like"/>
</dbReference>
<reference evidence="3 4" key="1">
    <citation type="submission" date="2019-07" db="EMBL/GenBank/DDBJ databases">
        <title>Rhodotorula toruloides NBRC10032 genome sequencing.</title>
        <authorList>
            <person name="Shida Y."/>
            <person name="Takaku H."/>
            <person name="Ogasawara W."/>
            <person name="Mori K."/>
        </authorList>
    </citation>
    <scope>NUCLEOTIDE SEQUENCE [LARGE SCALE GENOMIC DNA]</scope>
    <source>
        <strain evidence="3 4">NBRC10032</strain>
    </source>
</reference>
<feature type="compositionally biased region" description="Low complexity" evidence="1">
    <location>
        <begin position="10"/>
        <end position="26"/>
    </location>
</feature>
<protein>
    <submittedName>
        <fullName evidence="3">DUF2431 domain containing protein</fullName>
    </submittedName>
</protein>
<proteinExistence type="predicted"/>
<dbReference type="EMBL" id="BJWK01000004">
    <property type="protein sequence ID" value="GEM08125.1"/>
    <property type="molecule type" value="Genomic_DNA"/>
</dbReference>
<dbReference type="Pfam" id="PF10354">
    <property type="entry name" value="BMT5-like"/>
    <property type="match status" value="1"/>
</dbReference>
<comment type="caution">
    <text evidence="3">The sequence shown here is derived from an EMBL/GenBank/DDBJ whole genome shotgun (WGS) entry which is preliminary data.</text>
</comment>
<dbReference type="PANTHER" id="PTHR11538:SF26">
    <property type="entry name" value="FERREDOXIN-FOLD ANTICODON-BINDING DOMAIN-CONTAINING PROTEIN 1"/>
    <property type="match status" value="1"/>
</dbReference>
<evidence type="ECO:0000313" key="4">
    <source>
        <dbReference type="Proteomes" id="UP000321518"/>
    </source>
</evidence>